<evidence type="ECO:0000256" key="2">
    <source>
        <dbReference type="ARBA" id="ARBA00022448"/>
    </source>
</evidence>
<dbReference type="GO" id="GO:0055052">
    <property type="term" value="C:ATP-binding cassette (ABC) transporter complex, substrate-binding subunit-containing"/>
    <property type="evidence" value="ECO:0007669"/>
    <property type="project" value="TreeGrafter"/>
</dbReference>
<evidence type="ECO:0000313" key="4">
    <source>
        <dbReference type="EMBL" id="KKL05146.1"/>
    </source>
</evidence>
<sequence length="266" mass="30197">AKALTKYDSSDRIIQSGLQANWQEWLQSSIYQQGRYLFTEDGKQVQMDNDEYERAVQFIVDLYEKDRVTDPEFPDRMEAFASGQTAIMMGFSWITSVLNRNNPDLEWFAAPIPTPDGELAPAYGNIRFAVEAVVNPFSSPAEQEVAWDFWHFLYSDDERVAKTIALRNGFIPPYDKLIDDPAAQTDKVASVVAQGVEYGVVNDMPNVVRDVVDQVLLDQVLLVGVPIRQALQEAEEAANAELAQRDDWNIIERNCKHHDLMIPNQP</sequence>
<dbReference type="AlphaFoldDB" id="A0A0F9CHG9"/>
<dbReference type="EMBL" id="LAZR01044237">
    <property type="protein sequence ID" value="KKL05146.1"/>
    <property type="molecule type" value="Genomic_DNA"/>
</dbReference>
<dbReference type="GO" id="GO:0042956">
    <property type="term" value="P:maltodextrin transmembrane transport"/>
    <property type="evidence" value="ECO:0007669"/>
    <property type="project" value="TreeGrafter"/>
</dbReference>
<accession>A0A0F9CHG9</accession>
<comment type="caution">
    <text evidence="4">The sequence shown here is derived from an EMBL/GenBank/DDBJ whole genome shotgun (WGS) entry which is preliminary data.</text>
</comment>
<evidence type="ECO:0008006" key="5">
    <source>
        <dbReference type="Google" id="ProtNLM"/>
    </source>
</evidence>
<evidence type="ECO:0000256" key="1">
    <source>
        <dbReference type="ARBA" id="ARBA00008520"/>
    </source>
</evidence>
<dbReference type="PANTHER" id="PTHR30061">
    <property type="entry name" value="MALTOSE-BINDING PERIPLASMIC PROTEIN"/>
    <property type="match status" value="1"/>
</dbReference>
<gene>
    <name evidence="4" type="ORF">LCGC14_2608960</name>
</gene>
<dbReference type="Gene3D" id="3.40.190.10">
    <property type="entry name" value="Periplasmic binding protein-like II"/>
    <property type="match status" value="1"/>
</dbReference>
<comment type="similarity">
    <text evidence="1">Belongs to the bacterial solute-binding protein 1 family.</text>
</comment>
<keyword evidence="3" id="KW-0732">Signal</keyword>
<evidence type="ECO:0000256" key="3">
    <source>
        <dbReference type="ARBA" id="ARBA00022729"/>
    </source>
</evidence>
<reference evidence="4" key="1">
    <citation type="journal article" date="2015" name="Nature">
        <title>Complex archaea that bridge the gap between prokaryotes and eukaryotes.</title>
        <authorList>
            <person name="Spang A."/>
            <person name="Saw J.H."/>
            <person name="Jorgensen S.L."/>
            <person name="Zaremba-Niedzwiedzka K."/>
            <person name="Martijn J."/>
            <person name="Lind A.E."/>
            <person name="van Eijk R."/>
            <person name="Schleper C."/>
            <person name="Guy L."/>
            <person name="Ettema T.J."/>
        </authorList>
    </citation>
    <scope>NUCLEOTIDE SEQUENCE</scope>
</reference>
<protein>
    <recommendedName>
        <fullName evidence="5">Extracellular solute-binding protein</fullName>
    </recommendedName>
</protein>
<dbReference type="PANTHER" id="PTHR30061:SF50">
    <property type="entry name" value="MALTOSE_MALTODEXTRIN-BINDING PERIPLASMIC PROTEIN"/>
    <property type="match status" value="1"/>
</dbReference>
<proteinExistence type="inferred from homology"/>
<dbReference type="GO" id="GO:0015768">
    <property type="term" value="P:maltose transport"/>
    <property type="evidence" value="ECO:0007669"/>
    <property type="project" value="TreeGrafter"/>
</dbReference>
<name>A0A0F9CHG9_9ZZZZ</name>
<feature type="non-terminal residue" evidence="4">
    <location>
        <position position="1"/>
    </location>
</feature>
<dbReference type="SUPFAM" id="SSF53850">
    <property type="entry name" value="Periplasmic binding protein-like II"/>
    <property type="match status" value="1"/>
</dbReference>
<dbReference type="GO" id="GO:1901982">
    <property type="term" value="F:maltose binding"/>
    <property type="evidence" value="ECO:0007669"/>
    <property type="project" value="TreeGrafter"/>
</dbReference>
<dbReference type="Pfam" id="PF13416">
    <property type="entry name" value="SBP_bac_8"/>
    <property type="match status" value="1"/>
</dbReference>
<organism evidence="4">
    <name type="scientific">marine sediment metagenome</name>
    <dbReference type="NCBI Taxonomy" id="412755"/>
    <lineage>
        <taxon>unclassified sequences</taxon>
        <taxon>metagenomes</taxon>
        <taxon>ecological metagenomes</taxon>
    </lineage>
</organism>
<dbReference type="InterPro" id="IPR006059">
    <property type="entry name" value="SBP"/>
</dbReference>
<keyword evidence="2" id="KW-0813">Transport</keyword>